<feature type="domain" description="TTF-type" evidence="1">
    <location>
        <begin position="132"/>
        <end position="214"/>
    </location>
</feature>
<organism evidence="2 3">
    <name type="scientific">Brassicogethes aeneus</name>
    <name type="common">Rape pollen beetle</name>
    <name type="synonym">Meligethes aeneus</name>
    <dbReference type="NCBI Taxonomy" id="1431903"/>
    <lineage>
        <taxon>Eukaryota</taxon>
        <taxon>Metazoa</taxon>
        <taxon>Ecdysozoa</taxon>
        <taxon>Arthropoda</taxon>
        <taxon>Hexapoda</taxon>
        <taxon>Insecta</taxon>
        <taxon>Pterygota</taxon>
        <taxon>Neoptera</taxon>
        <taxon>Endopterygota</taxon>
        <taxon>Coleoptera</taxon>
        <taxon>Polyphaga</taxon>
        <taxon>Cucujiformia</taxon>
        <taxon>Nitidulidae</taxon>
        <taxon>Meligethinae</taxon>
        <taxon>Brassicogethes</taxon>
    </lineage>
</organism>
<keyword evidence="3" id="KW-1185">Reference proteome</keyword>
<dbReference type="PANTHER" id="PTHR45749">
    <property type="match status" value="1"/>
</dbReference>
<evidence type="ECO:0000313" key="2">
    <source>
        <dbReference type="EMBL" id="CAH0553118.1"/>
    </source>
</evidence>
<accession>A0A9P0B202</accession>
<dbReference type="Proteomes" id="UP001154078">
    <property type="component" value="Chromosome 3"/>
</dbReference>
<dbReference type="AlphaFoldDB" id="A0A9P0B202"/>
<dbReference type="InterPro" id="IPR006580">
    <property type="entry name" value="Znf_TTF"/>
</dbReference>
<dbReference type="PANTHER" id="PTHR45749:SF21">
    <property type="entry name" value="DUF4371 DOMAIN-CONTAINING PROTEIN"/>
    <property type="match status" value="1"/>
</dbReference>
<dbReference type="SMART" id="SM00597">
    <property type="entry name" value="ZnF_TTF"/>
    <property type="match status" value="1"/>
</dbReference>
<protein>
    <recommendedName>
        <fullName evidence="1">TTF-type domain-containing protein</fullName>
    </recommendedName>
</protein>
<gene>
    <name evidence="2" type="ORF">MELIAE_LOCUS5207</name>
</gene>
<sequence length="333" mass="38552">MSSGSKKKLSGAQFKKRRLEMVAEREKLSGSMNKFLKSNSSTPQPSLSNVELDRETLVDDNQQRDSSIPVCNDREVTPLFITDNMNVDIADPATWPNLLSNNLVELIVTKGAVQIIEDFPVDETGRKFSSVKYTRKLPNGEKVHRDWLVYSKTTNAVFCIFCKLFSSLSHQLISGYSDWRHLSTTISRHDNSMEHVKCAQKWYELKLRLDKGCTIDKEHQKQYEIEKKRWRAIIKRMIYIVQYLAGQNLAFRGDSQSLYELNNGKFLKLVEMVAKFDPIIMEHLNNIQNSKNLNQHMPHYLDETPDASHIEQLTFIVRFVHCTPGAVEIREHF</sequence>
<reference evidence="2" key="1">
    <citation type="submission" date="2021-12" db="EMBL/GenBank/DDBJ databases">
        <authorList>
            <person name="King R."/>
        </authorList>
    </citation>
    <scope>NUCLEOTIDE SEQUENCE</scope>
</reference>
<name>A0A9P0B202_BRAAE</name>
<dbReference type="OrthoDB" id="10066376at2759"/>
<evidence type="ECO:0000259" key="1">
    <source>
        <dbReference type="SMART" id="SM00597"/>
    </source>
</evidence>
<proteinExistence type="predicted"/>
<dbReference type="EMBL" id="OV121134">
    <property type="protein sequence ID" value="CAH0553118.1"/>
    <property type="molecule type" value="Genomic_DNA"/>
</dbReference>
<evidence type="ECO:0000313" key="3">
    <source>
        <dbReference type="Proteomes" id="UP001154078"/>
    </source>
</evidence>